<dbReference type="Pfam" id="PF01025">
    <property type="entry name" value="GrpE"/>
    <property type="match status" value="1"/>
</dbReference>
<dbReference type="InterPro" id="IPR000740">
    <property type="entry name" value="GrpE"/>
</dbReference>
<dbReference type="SUPFAM" id="SSF51064">
    <property type="entry name" value="Head domain of nucleotide exchange factor GrpE"/>
    <property type="match status" value="1"/>
</dbReference>
<dbReference type="GO" id="GO:0006457">
    <property type="term" value="P:protein folding"/>
    <property type="evidence" value="ECO:0007669"/>
    <property type="project" value="InterPro"/>
</dbReference>
<dbReference type="Proteomes" id="UP000247498">
    <property type="component" value="Unassembled WGS sequence"/>
</dbReference>
<dbReference type="PROSITE" id="PS01071">
    <property type="entry name" value="GRPE"/>
    <property type="match status" value="1"/>
</dbReference>
<feature type="region of interest" description="Disordered" evidence="6">
    <location>
        <begin position="80"/>
        <end position="104"/>
    </location>
</feature>
<dbReference type="InterPro" id="IPR013805">
    <property type="entry name" value="GrpE_CC"/>
</dbReference>
<evidence type="ECO:0000256" key="6">
    <source>
        <dbReference type="SAM" id="MobiDB-lite"/>
    </source>
</evidence>
<dbReference type="InterPro" id="IPR009012">
    <property type="entry name" value="GrpE_head"/>
</dbReference>
<dbReference type="Gene3D" id="2.30.22.10">
    <property type="entry name" value="Head domain of nucleotide exchange factor GrpE"/>
    <property type="match status" value="1"/>
</dbReference>
<dbReference type="PRINTS" id="PR00773">
    <property type="entry name" value="GRPEPROTEIN"/>
</dbReference>
<dbReference type="PANTHER" id="PTHR21237:SF23">
    <property type="entry name" value="GRPE PROTEIN HOMOLOG, MITOCHONDRIAL"/>
    <property type="match status" value="1"/>
</dbReference>
<dbReference type="InParanoid" id="A0A2V0NM49"/>
<name>A0A2V0NM49_9CHLO</name>
<feature type="compositionally biased region" description="Low complexity" evidence="6">
    <location>
        <begin position="82"/>
        <end position="98"/>
    </location>
</feature>
<dbReference type="GO" id="GO:0000774">
    <property type="term" value="F:adenyl-nucleotide exchange factor activity"/>
    <property type="evidence" value="ECO:0007669"/>
    <property type="project" value="InterPro"/>
</dbReference>
<dbReference type="GO" id="GO:0051082">
    <property type="term" value="F:unfolded protein binding"/>
    <property type="evidence" value="ECO:0007669"/>
    <property type="project" value="TreeGrafter"/>
</dbReference>
<reference evidence="7 8" key="1">
    <citation type="journal article" date="2018" name="Sci. Rep.">
        <title>Raphidocelis subcapitata (=Pseudokirchneriella subcapitata) provides an insight into genome evolution and environmental adaptations in the Sphaeropleales.</title>
        <authorList>
            <person name="Suzuki S."/>
            <person name="Yamaguchi H."/>
            <person name="Nakajima N."/>
            <person name="Kawachi M."/>
        </authorList>
    </citation>
    <scope>NUCLEOTIDE SEQUENCE [LARGE SCALE GENOMIC DNA]</scope>
    <source>
        <strain evidence="7 8">NIES-35</strain>
    </source>
</reference>
<dbReference type="EMBL" id="BDRX01000005">
    <property type="protein sequence ID" value="GBF88541.1"/>
    <property type="molecule type" value="Genomic_DNA"/>
</dbReference>
<dbReference type="FunCoup" id="A0A2V0NM49">
    <property type="interactions" value="1731"/>
</dbReference>
<evidence type="ECO:0000256" key="2">
    <source>
        <dbReference type="ARBA" id="ARBA00009054"/>
    </source>
</evidence>
<comment type="subcellular location">
    <subcellularLocation>
        <location evidence="1 4">Mitochondrion matrix</location>
    </subcellularLocation>
</comment>
<keyword evidence="8" id="KW-1185">Reference proteome</keyword>
<dbReference type="FunFam" id="2.30.22.10:FF:000002">
    <property type="entry name" value="GrpE protein homolog"/>
    <property type="match status" value="1"/>
</dbReference>
<dbReference type="PANTHER" id="PTHR21237">
    <property type="entry name" value="GRPE PROTEIN"/>
    <property type="match status" value="1"/>
</dbReference>
<protein>
    <recommendedName>
        <fullName evidence="4">GrpE protein homolog</fullName>
    </recommendedName>
</protein>
<keyword evidence="4" id="KW-0496">Mitochondrion</keyword>
<comment type="similarity">
    <text evidence="2 5">Belongs to the GrpE family.</text>
</comment>
<proteinExistence type="inferred from homology"/>
<dbReference type="OrthoDB" id="201635at2759"/>
<dbReference type="GO" id="GO:0030150">
    <property type="term" value="P:protein import into mitochondrial matrix"/>
    <property type="evidence" value="ECO:0007669"/>
    <property type="project" value="TreeGrafter"/>
</dbReference>
<dbReference type="GO" id="GO:0001405">
    <property type="term" value="C:PAM complex, Tim23 associated import motor"/>
    <property type="evidence" value="ECO:0007669"/>
    <property type="project" value="TreeGrafter"/>
</dbReference>
<comment type="caution">
    <text evidence="7">The sequence shown here is derived from an EMBL/GenBank/DDBJ whole genome shotgun (WGS) entry which is preliminary data.</text>
</comment>
<gene>
    <name evidence="7" type="ORF">Rsub_01256</name>
</gene>
<sequence>MARAPSSLLRLAGRALAQRSAAAAPSSALLASQAAAAAGAPPPRAAAAALLRLRHAWLPSPALQQRACYADDAAGKGKAEAEAAAGASGDESGASDAEPPSVEHLTAELREREKAVEELQAKVNDLADSFKRSLAEMENLRQRTSRQVENAQKFAVEPIIKSLLDVADNLQRAADAVPGSVLDGSEEIDPERTLKLLRSLLEGVRMTEGVLIKVFQRHGVEQYNPAGEKFDPNLHSAMFEVPDATKEAGVIAMVSKRGYKMHDRILRAAEVGVYKQP</sequence>
<dbReference type="HAMAP" id="MF_01151">
    <property type="entry name" value="GrpE"/>
    <property type="match status" value="1"/>
</dbReference>
<dbReference type="GO" id="GO:0051087">
    <property type="term" value="F:protein-folding chaperone binding"/>
    <property type="evidence" value="ECO:0007669"/>
    <property type="project" value="InterPro"/>
</dbReference>
<evidence type="ECO:0000256" key="5">
    <source>
        <dbReference type="RuleBase" id="RU004478"/>
    </source>
</evidence>
<evidence type="ECO:0000256" key="3">
    <source>
        <dbReference type="ARBA" id="ARBA00023186"/>
    </source>
</evidence>
<evidence type="ECO:0000313" key="7">
    <source>
        <dbReference type="EMBL" id="GBF88541.1"/>
    </source>
</evidence>
<dbReference type="SUPFAM" id="SSF58014">
    <property type="entry name" value="Coiled-coil domain of nucleotide exchange factor GrpE"/>
    <property type="match status" value="1"/>
</dbReference>
<keyword evidence="3 4" id="KW-0143">Chaperone</keyword>
<dbReference type="GO" id="GO:0042803">
    <property type="term" value="F:protein homodimerization activity"/>
    <property type="evidence" value="ECO:0007669"/>
    <property type="project" value="InterPro"/>
</dbReference>
<dbReference type="CDD" id="cd00446">
    <property type="entry name" value="GrpE"/>
    <property type="match status" value="1"/>
</dbReference>
<evidence type="ECO:0000313" key="8">
    <source>
        <dbReference type="Proteomes" id="UP000247498"/>
    </source>
</evidence>
<evidence type="ECO:0000256" key="1">
    <source>
        <dbReference type="ARBA" id="ARBA00004305"/>
    </source>
</evidence>
<accession>A0A2V0NM49</accession>
<dbReference type="Gene3D" id="3.90.20.20">
    <property type="match status" value="1"/>
</dbReference>
<dbReference type="AlphaFoldDB" id="A0A2V0NM49"/>
<dbReference type="STRING" id="307507.A0A2V0NM49"/>
<evidence type="ECO:0000256" key="4">
    <source>
        <dbReference type="RuleBase" id="RU000640"/>
    </source>
</evidence>
<comment type="function">
    <text evidence="4">Essential component of the PAM complex, a complex required for the translocation of transit peptide-containing proteins from the inner membrane into the mitochondrial matrix in an ATP-dependent manner.</text>
</comment>
<organism evidence="7 8">
    <name type="scientific">Raphidocelis subcapitata</name>
    <dbReference type="NCBI Taxonomy" id="307507"/>
    <lineage>
        <taxon>Eukaryota</taxon>
        <taxon>Viridiplantae</taxon>
        <taxon>Chlorophyta</taxon>
        <taxon>core chlorophytes</taxon>
        <taxon>Chlorophyceae</taxon>
        <taxon>CS clade</taxon>
        <taxon>Sphaeropleales</taxon>
        <taxon>Selenastraceae</taxon>
        <taxon>Raphidocelis</taxon>
    </lineage>
</organism>